<dbReference type="KEGG" id="asau:88173828"/>
<evidence type="ECO:0000313" key="3">
    <source>
        <dbReference type="EMBL" id="WPK25447.1"/>
    </source>
</evidence>
<dbReference type="InterPro" id="IPR007109">
    <property type="entry name" value="Brix"/>
</dbReference>
<dbReference type="GO" id="GO:0006364">
    <property type="term" value="P:rRNA processing"/>
    <property type="evidence" value="ECO:0007669"/>
    <property type="project" value="InterPro"/>
</dbReference>
<keyword evidence="4" id="KW-1185">Reference proteome</keyword>
<dbReference type="PROSITE" id="PS50833">
    <property type="entry name" value="BRIX"/>
    <property type="match status" value="1"/>
</dbReference>
<dbReference type="SMART" id="SM00879">
    <property type="entry name" value="Brix"/>
    <property type="match status" value="1"/>
</dbReference>
<dbReference type="GeneID" id="88173828"/>
<dbReference type="GO" id="GO:0030687">
    <property type="term" value="C:preribosome, large subunit precursor"/>
    <property type="evidence" value="ECO:0007669"/>
    <property type="project" value="TreeGrafter"/>
</dbReference>
<dbReference type="EMBL" id="CP138896">
    <property type="protein sequence ID" value="WPK25447.1"/>
    <property type="molecule type" value="Genomic_DNA"/>
</dbReference>
<evidence type="ECO:0000313" key="4">
    <source>
        <dbReference type="Proteomes" id="UP001338582"/>
    </source>
</evidence>
<dbReference type="RefSeq" id="XP_062877829.1">
    <property type="nucleotide sequence ID" value="XM_063021759.1"/>
</dbReference>
<dbReference type="GO" id="GO:0000027">
    <property type="term" value="P:ribosomal large subunit assembly"/>
    <property type="evidence" value="ECO:0007669"/>
    <property type="project" value="TreeGrafter"/>
</dbReference>
<name>A0AAX4HAR2_9ASCO</name>
<dbReference type="GO" id="GO:0019843">
    <property type="term" value="F:rRNA binding"/>
    <property type="evidence" value="ECO:0007669"/>
    <property type="project" value="InterPro"/>
</dbReference>
<dbReference type="Proteomes" id="UP001338582">
    <property type="component" value="Chromosome 3"/>
</dbReference>
<gene>
    <name evidence="3" type="ORF">PUMCH_002764</name>
</gene>
<dbReference type="InterPro" id="IPR045112">
    <property type="entry name" value="PPAN-like"/>
</dbReference>
<organism evidence="3 4">
    <name type="scientific">Australozyma saopauloensis</name>
    <dbReference type="NCBI Taxonomy" id="291208"/>
    <lineage>
        <taxon>Eukaryota</taxon>
        <taxon>Fungi</taxon>
        <taxon>Dikarya</taxon>
        <taxon>Ascomycota</taxon>
        <taxon>Saccharomycotina</taxon>
        <taxon>Pichiomycetes</taxon>
        <taxon>Metschnikowiaceae</taxon>
        <taxon>Australozyma</taxon>
    </lineage>
</organism>
<proteinExistence type="predicted"/>
<feature type="domain" description="Brix" evidence="2">
    <location>
        <begin position="25"/>
        <end position="310"/>
    </location>
</feature>
<dbReference type="PANTHER" id="PTHR12661">
    <property type="entry name" value="PETER PAN-RELATED"/>
    <property type="match status" value="1"/>
</dbReference>
<dbReference type="PANTHER" id="PTHR12661:SF5">
    <property type="entry name" value="SUPPRESSOR OF SWI4 1 HOMOLOG"/>
    <property type="match status" value="1"/>
</dbReference>
<evidence type="ECO:0000259" key="2">
    <source>
        <dbReference type="PROSITE" id="PS50833"/>
    </source>
</evidence>
<feature type="compositionally biased region" description="Basic and acidic residues" evidence="1">
    <location>
        <begin position="337"/>
        <end position="364"/>
    </location>
</feature>
<accession>A0AAX4HAR2</accession>
<evidence type="ECO:0000256" key="1">
    <source>
        <dbReference type="SAM" id="MobiDB-lite"/>
    </source>
</evidence>
<protein>
    <recommendedName>
        <fullName evidence="2">Brix domain-containing protein</fullName>
    </recommendedName>
</protein>
<reference evidence="3 4" key="1">
    <citation type="submission" date="2023-10" db="EMBL/GenBank/DDBJ databases">
        <title>Draft Genome Sequence of Candida saopaulonensis from a very Premature Infant with Sepsis.</title>
        <authorList>
            <person name="Ning Y."/>
            <person name="Dai R."/>
            <person name="Xiao M."/>
            <person name="Xu Y."/>
            <person name="Yan Q."/>
            <person name="Zhang L."/>
        </authorList>
    </citation>
    <scope>NUCLEOTIDE SEQUENCE [LARGE SCALE GENOMIC DNA]</scope>
    <source>
        <strain evidence="3 4">19XY460</strain>
    </source>
</reference>
<sequence length="409" mass="46382">MAKRRVKKRTDKAPDPEVVAKIPKSMVLTLGNSIRNRSLKQLVKDFRTTMQPHTAINLRERKANKLKDFVVMTGPLGVSDLFVFKQSETSGNISMRIGKMPRGPSLQFKVNSYALMKDVRRIMKRPKSVGRESSAFHQPPLLVMNGFSRKVGEMENHEKLLVTVFQNLFPPIQPHETKVGTIQRVLLINKNPDGDIDIRHYAIDTKLVEENRNIKKLLELSHNGRNKLPKMSGHTDISELVLDPYSVGGLTSDSEVEDDATVEIRNDHIPNLRKKVAADLSYTRKRAVKLQELGPRLNLSLVKIEESMIGLSKTIYHSRIVKLKAEEKALDVKHQVRMDEKAKRRAEQKANVDAKQKKKDDKKARREARKNGTLPASDAELGAEEDSGDEVEINPSDYENDSDLFSDQE</sequence>
<feature type="region of interest" description="Disordered" evidence="1">
    <location>
        <begin position="337"/>
        <end position="409"/>
    </location>
</feature>
<feature type="compositionally biased region" description="Acidic residues" evidence="1">
    <location>
        <begin position="381"/>
        <end position="409"/>
    </location>
</feature>
<dbReference type="AlphaFoldDB" id="A0AAX4HAR2"/>
<dbReference type="Pfam" id="PF04427">
    <property type="entry name" value="Brix"/>
    <property type="match status" value="1"/>
</dbReference>